<dbReference type="GO" id="GO:0005829">
    <property type="term" value="C:cytosol"/>
    <property type="evidence" value="ECO:0007669"/>
    <property type="project" value="TreeGrafter"/>
</dbReference>
<dbReference type="Pfam" id="PF01556">
    <property type="entry name" value="DnaJ_C"/>
    <property type="match status" value="1"/>
</dbReference>
<dbReference type="Pfam" id="PF00226">
    <property type="entry name" value="DnaJ"/>
    <property type="match status" value="1"/>
</dbReference>
<accession>A0AAQ4DH61</accession>
<evidence type="ECO:0000313" key="5">
    <source>
        <dbReference type="Proteomes" id="UP001321473"/>
    </source>
</evidence>
<dbReference type="GO" id="GO:0051082">
    <property type="term" value="F:unfolded protein binding"/>
    <property type="evidence" value="ECO:0007669"/>
    <property type="project" value="InterPro"/>
</dbReference>
<dbReference type="EMBL" id="JARKHS020030752">
    <property type="protein sequence ID" value="KAK8761801.1"/>
    <property type="molecule type" value="Genomic_DNA"/>
</dbReference>
<keyword evidence="1" id="KW-0143">Chaperone</keyword>
<feature type="compositionally biased region" description="Polar residues" evidence="2">
    <location>
        <begin position="232"/>
        <end position="251"/>
    </location>
</feature>
<dbReference type="Gene3D" id="1.10.287.110">
    <property type="entry name" value="DnaJ domain"/>
    <property type="match status" value="1"/>
</dbReference>
<reference evidence="4 5" key="1">
    <citation type="journal article" date="2023" name="Arcadia Sci">
        <title>De novo assembly of a long-read Amblyomma americanum tick genome.</title>
        <authorList>
            <person name="Chou S."/>
            <person name="Poskanzer K.E."/>
            <person name="Rollins M."/>
            <person name="Thuy-Boun P.S."/>
        </authorList>
    </citation>
    <scope>NUCLEOTIDE SEQUENCE [LARGE SCALE GENOMIC DNA]</scope>
    <source>
        <strain evidence="4">F_SG_1</strain>
        <tissue evidence="4">Salivary glands</tissue>
    </source>
</reference>
<dbReference type="Gene3D" id="2.60.260.20">
    <property type="entry name" value="Urease metallochaperone UreE, N-terminal domain"/>
    <property type="match status" value="2"/>
</dbReference>
<dbReference type="GO" id="GO:0051087">
    <property type="term" value="F:protein-folding chaperone binding"/>
    <property type="evidence" value="ECO:0007669"/>
    <property type="project" value="TreeGrafter"/>
</dbReference>
<feature type="compositionally biased region" description="Low complexity" evidence="2">
    <location>
        <begin position="199"/>
        <end position="229"/>
    </location>
</feature>
<dbReference type="Proteomes" id="UP001321473">
    <property type="component" value="Unassembled WGS sequence"/>
</dbReference>
<organism evidence="4 5">
    <name type="scientific">Amblyomma americanum</name>
    <name type="common">Lone star tick</name>
    <dbReference type="NCBI Taxonomy" id="6943"/>
    <lineage>
        <taxon>Eukaryota</taxon>
        <taxon>Metazoa</taxon>
        <taxon>Ecdysozoa</taxon>
        <taxon>Arthropoda</taxon>
        <taxon>Chelicerata</taxon>
        <taxon>Arachnida</taxon>
        <taxon>Acari</taxon>
        <taxon>Parasitiformes</taxon>
        <taxon>Ixodida</taxon>
        <taxon>Ixodoidea</taxon>
        <taxon>Ixodidae</taxon>
        <taxon>Amblyomminae</taxon>
        <taxon>Amblyomma</taxon>
    </lineage>
</organism>
<dbReference type="InterPro" id="IPR036869">
    <property type="entry name" value="J_dom_sf"/>
</dbReference>
<dbReference type="PRINTS" id="PR00625">
    <property type="entry name" value="JDOMAIN"/>
</dbReference>
<feature type="domain" description="J" evidence="3">
    <location>
        <begin position="4"/>
        <end position="68"/>
    </location>
</feature>
<feature type="region of interest" description="Disordered" evidence="2">
    <location>
        <begin position="199"/>
        <end position="251"/>
    </location>
</feature>
<dbReference type="InterPro" id="IPR001623">
    <property type="entry name" value="DnaJ_domain"/>
</dbReference>
<dbReference type="InterPro" id="IPR008971">
    <property type="entry name" value="HSP40/DnaJ_pept-bd"/>
</dbReference>
<dbReference type="AlphaFoldDB" id="A0AAQ4DH61"/>
<dbReference type="SUPFAM" id="SSF49493">
    <property type="entry name" value="HSP40/DnaJ peptide-binding domain"/>
    <property type="match status" value="2"/>
</dbReference>
<gene>
    <name evidence="4" type="ORF">V5799_026942</name>
</gene>
<protein>
    <recommendedName>
        <fullName evidence="3">J domain-containing protein</fullName>
    </recommendedName>
</protein>
<dbReference type="PROSITE" id="PS50076">
    <property type="entry name" value="DNAJ_2"/>
    <property type="match status" value="1"/>
</dbReference>
<dbReference type="CDD" id="cd06257">
    <property type="entry name" value="DnaJ"/>
    <property type="match status" value="1"/>
</dbReference>
<dbReference type="SUPFAM" id="SSF46565">
    <property type="entry name" value="Chaperone J-domain"/>
    <property type="match status" value="1"/>
</dbReference>
<evidence type="ECO:0000256" key="1">
    <source>
        <dbReference type="ARBA" id="ARBA00023186"/>
    </source>
</evidence>
<evidence type="ECO:0000259" key="3">
    <source>
        <dbReference type="PROSITE" id="PS50076"/>
    </source>
</evidence>
<proteinExistence type="predicted"/>
<evidence type="ECO:0000313" key="4">
    <source>
        <dbReference type="EMBL" id="KAK8761801.1"/>
    </source>
</evidence>
<dbReference type="GO" id="GO:0006457">
    <property type="term" value="P:protein folding"/>
    <property type="evidence" value="ECO:0007669"/>
    <property type="project" value="InterPro"/>
</dbReference>
<dbReference type="CDD" id="cd10747">
    <property type="entry name" value="DnaJ_C"/>
    <property type="match status" value="1"/>
</dbReference>
<dbReference type="InterPro" id="IPR002939">
    <property type="entry name" value="DnaJ_C"/>
</dbReference>
<dbReference type="PANTHER" id="PTHR24078:SF553">
    <property type="entry name" value="DNAJ HOMOLOG SUBFAMILY B MEMBER 5"/>
    <property type="match status" value="1"/>
</dbReference>
<dbReference type="SMART" id="SM00271">
    <property type="entry name" value="DnaJ"/>
    <property type="match status" value="1"/>
</dbReference>
<dbReference type="PANTHER" id="PTHR24078">
    <property type="entry name" value="DNAJ HOMOLOG SUBFAMILY C MEMBER"/>
    <property type="match status" value="1"/>
</dbReference>
<keyword evidence="5" id="KW-1185">Reference proteome</keyword>
<name>A0AAQ4DH61_AMBAM</name>
<comment type="caution">
    <text evidence="4">The sequence shown here is derived from an EMBL/GenBank/DDBJ whole genome shotgun (WGS) entry which is preliminary data.</text>
</comment>
<evidence type="ECO:0000256" key="2">
    <source>
        <dbReference type="SAM" id="MobiDB-lite"/>
    </source>
</evidence>
<dbReference type="InterPro" id="IPR051339">
    <property type="entry name" value="DnaJ_subfamily_B"/>
</dbReference>
<sequence length="411" mass="45086">MVKDYYKVLGIDRSAGDEDIRRAYRKLALRYHPDKNKAPDAEEKFKEINEAYGALTDRKKREAYYSSGGEGYRSGFSSSSSSSHFRPETFSFSHQFNGGHQRSFDDYFGNLRRRRDAASAFHYSFGPGGVFQQAFGPGSTFQQTFGPGGTFEQTFSSGGTFQQTFRAGESFQHTFAFNGGNFQATFRFGCGSANFYPSGSSSSGGTSTGSQSRPTAPSAGHGASGSSESDNSRQSTKSSAAENSNQDGQQDSAVERKIFLSLEEVFSGCSRKVKIAWNIAAPEGHSVRRDEKIIKINVKPGVPSGTRLVFQCPGERRSSCSPPAIAFVISDKEHPLFKRDGADIKYIAKLTSWQARWCTRIDVPTLTMGKISLPLSEPVKSGTVKRIEGQGLPYHGHSKKRGDLVVIFHVH</sequence>